<dbReference type="AlphaFoldDB" id="A0A9D2NQP3"/>
<dbReference type="PROSITE" id="PS51257">
    <property type="entry name" value="PROKAR_LIPOPROTEIN"/>
    <property type="match status" value="1"/>
</dbReference>
<proteinExistence type="predicted"/>
<accession>A0A9D2NQP3</accession>
<evidence type="ECO:0000313" key="2">
    <source>
        <dbReference type="EMBL" id="HJC35555.1"/>
    </source>
</evidence>
<evidence type="ECO:0008006" key="4">
    <source>
        <dbReference type="Google" id="ProtNLM"/>
    </source>
</evidence>
<keyword evidence="1" id="KW-0732">Signal</keyword>
<evidence type="ECO:0000313" key="3">
    <source>
        <dbReference type="Proteomes" id="UP000823896"/>
    </source>
</evidence>
<sequence length="165" mass="18405">MKKLLIAMLMLSLLSGCSKAPVFHEEQQMLQDMVDMMQEGSAEISTDDVPFTYEAKLSAQGDGYRFTFKAFDFCVAMNDVRAAAAIIDGRSGAFASFGFDEDMTWNVIPFQEDEERGYISTFEMQGTLSSLPAQIGVLIQWRDSSEANTYQVSLLMDGEDLISEE</sequence>
<dbReference type="EMBL" id="DWWM01000001">
    <property type="protein sequence ID" value="HJC35555.1"/>
    <property type="molecule type" value="Genomic_DNA"/>
</dbReference>
<reference evidence="2" key="1">
    <citation type="journal article" date="2021" name="PeerJ">
        <title>Extensive microbial diversity within the chicken gut microbiome revealed by metagenomics and culture.</title>
        <authorList>
            <person name="Gilroy R."/>
            <person name="Ravi A."/>
            <person name="Getino M."/>
            <person name="Pursley I."/>
            <person name="Horton D.L."/>
            <person name="Alikhan N.F."/>
            <person name="Baker D."/>
            <person name="Gharbi K."/>
            <person name="Hall N."/>
            <person name="Watson M."/>
            <person name="Adriaenssens E.M."/>
            <person name="Foster-Nyarko E."/>
            <person name="Jarju S."/>
            <person name="Secka A."/>
            <person name="Antonio M."/>
            <person name="Oren A."/>
            <person name="Chaudhuri R.R."/>
            <person name="La Ragione R."/>
            <person name="Hildebrand F."/>
            <person name="Pallen M.J."/>
        </authorList>
    </citation>
    <scope>NUCLEOTIDE SEQUENCE</scope>
    <source>
        <strain evidence="2">CHK187-11901</strain>
    </source>
</reference>
<feature type="chain" id="PRO_5039572330" description="Lipoprotein" evidence="1">
    <location>
        <begin position="21"/>
        <end position="165"/>
    </location>
</feature>
<dbReference type="Proteomes" id="UP000823896">
    <property type="component" value="Unassembled WGS sequence"/>
</dbReference>
<protein>
    <recommendedName>
        <fullName evidence="4">Lipoprotein</fullName>
    </recommendedName>
</protein>
<comment type="caution">
    <text evidence="2">The sequence shown here is derived from an EMBL/GenBank/DDBJ whole genome shotgun (WGS) entry which is preliminary data.</text>
</comment>
<organism evidence="2 3">
    <name type="scientific">Candidatus Merdibacter merdavium</name>
    <dbReference type="NCBI Taxonomy" id="2838692"/>
    <lineage>
        <taxon>Bacteria</taxon>
        <taxon>Bacillati</taxon>
        <taxon>Bacillota</taxon>
        <taxon>Erysipelotrichia</taxon>
        <taxon>Erysipelotrichales</taxon>
        <taxon>Erysipelotrichaceae</taxon>
        <taxon>Merdibacter</taxon>
    </lineage>
</organism>
<evidence type="ECO:0000256" key="1">
    <source>
        <dbReference type="SAM" id="SignalP"/>
    </source>
</evidence>
<reference evidence="2" key="2">
    <citation type="submission" date="2021-04" db="EMBL/GenBank/DDBJ databases">
        <authorList>
            <person name="Gilroy R."/>
        </authorList>
    </citation>
    <scope>NUCLEOTIDE SEQUENCE</scope>
    <source>
        <strain evidence="2">CHK187-11901</strain>
    </source>
</reference>
<feature type="signal peptide" evidence="1">
    <location>
        <begin position="1"/>
        <end position="20"/>
    </location>
</feature>
<gene>
    <name evidence="2" type="ORF">H9702_00285</name>
</gene>
<name>A0A9D2NQP3_9FIRM</name>